<dbReference type="GO" id="GO:0000287">
    <property type="term" value="F:magnesium ion binding"/>
    <property type="evidence" value="ECO:0007669"/>
    <property type="project" value="InterPro"/>
</dbReference>
<evidence type="ECO:0000256" key="7">
    <source>
        <dbReference type="ARBA" id="ARBA00023239"/>
    </source>
</evidence>
<dbReference type="InterPro" id="IPR029061">
    <property type="entry name" value="THDP-binding"/>
</dbReference>
<evidence type="ECO:0000313" key="13">
    <source>
        <dbReference type="EMBL" id="KAG0269614.1"/>
    </source>
</evidence>
<gene>
    <name evidence="13" type="ORF">DFQ27_002835</name>
</gene>
<dbReference type="FunFam" id="3.40.50.970:FF:000019">
    <property type="entry name" value="Pyruvate decarboxylase isozyme"/>
    <property type="match status" value="1"/>
</dbReference>
<feature type="domain" description="Thiamine pyrophosphate enzyme N-terminal TPP-binding" evidence="12">
    <location>
        <begin position="16"/>
        <end position="125"/>
    </location>
</feature>
<evidence type="ECO:0008006" key="15">
    <source>
        <dbReference type="Google" id="ProtNLM"/>
    </source>
</evidence>
<feature type="binding site" evidence="8">
    <location>
        <position position="480"/>
    </location>
    <ligand>
        <name>Mg(2+)</name>
        <dbReference type="ChEBI" id="CHEBI:18420"/>
    </ligand>
</feature>
<dbReference type="InterPro" id="IPR012000">
    <property type="entry name" value="Thiamin_PyroP_enz_cen_dom"/>
</dbReference>
<dbReference type="InterPro" id="IPR012001">
    <property type="entry name" value="Thiamin_PyroP_enz_TPP-bd_dom"/>
</dbReference>
<dbReference type="Pfam" id="PF02775">
    <property type="entry name" value="TPP_enzyme_C"/>
    <property type="match status" value="1"/>
</dbReference>
<evidence type="ECO:0000259" key="12">
    <source>
        <dbReference type="Pfam" id="PF02776"/>
    </source>
</evidence>
<evidence type="ECO:0000256" key="5">
    <source>
        <dbReference type="ARBA" id="ARBA00022842"/>
    </source>
</evidence>
<evidence type="ECO:0000256" key="4">
    <source>
        <dbReference type="ARBA" id="ARBA00022793"/>
    </source>
</evidence>
<evidence type="ECO:0000256" key="8">
    <source>
        <dbReference type="PIRSR" id="PIRSR036565-2"/>
    </source>
</evidence>
<evidence type="ECO:0000256" key="9">
    <source>
        <dbReference type="RuleBase" id="RU362132"/>
    </source>
</evidence>
<dbReference type="PANTHER" id="PTHR43452">
    <property type="entry name" value="PYRUVATE DECARBOXYLASE"/>
    <property type="match status" value="1"/>
</dbReference>
<keyword evidence="4" id="KW-0210">Decarboxylase</keyword>
<accession>A0A9P6UCJ9</accession>
<name>A0A9P6UCJ9_9FUNG</name>
<dbReference type="GO" id="GO:0030976">
    <property type="term" value="F:thiamine pyrophosphate binding"/>
    <property type="evidence" value="ECO:0007669"/>
    <property type="project" value="InterPro"/>
</dbReference>
<keyword evidence="7" id="KW-0456">Lyase</keyword>
<dbReference type="GO" id="GO:0000949">
    <property type="term" value="P:aromatic amino acid family catabolic process to alcohol via Ehrlich pathway"/>
    <property type="evidence" value="ECO:0007669"/>
    <property type="project" value="TreeGrafter"/>
</dbReference>
<comment type="cofactor">
    <cofactor evidence="1">
        <name>thiamine diphosphate</name>
        <dbReference type="ChEBI" id="CHEBI:58937"/>
    </cofactor>
</comment>
<dbReference type="InterPro" id="IPR047213">
    <property type="entry name" value="TPP_PYR_PDC_IPDC-like"/>
</dbReference>
<dbReference type="OrthoDB" id="3970464at2759"/>
<sequence length="566" mass="61520">MPISSQSRSKDTAETSVAQYVLNRLYKLGIKDVFGVVGDYAFPVQDAICADQKMRWIGSCSEFNAAFSADGYARIHGMAAISTTFGVGELSAINGIAGAFAENLPVFHLVGMPSTTVQKEKRLVHHTFGNGEFNHYYTMAQSVVCASAILSPENCVAETERLITTAMRERRPVYMGFPSDLAKMPVINNAKRPLDSPASHASDPAVLEAAVAAITEVVSASKTACILPGVQLSRCGLADKATAVVDASNLPFATMLMDKSVLDETHPNYIGMYDGQLLDQEVTNFVEGCDCVLGIGCLLTDFNSGGFTAKLDNTKGIHITLNSVRVGSACYNDIRMEDVLTELAKRIPHKTVKHPKIKRLVLPTDLDLNGPITVDYLYPRWQQMLRPNDIVFAETGTSSMGLAPAQLPKGATFQNQTLYGSIGWATPASFGAALAVEAAGLGRRTILVTGEGSHQVTAQEVSQFYRFGLKPLIFVINNEGYLIDRLLSQDSETCYNNIPKWRYADLPKVLGCDDWFTARVTTCAELDEAIKTAETCDTGAYIEVVTARYEAPALSNKFHELYAGLR</sequence>
<dbReference type="AlphaFoldDB" id="A0A9P6UCJ9"/>
<dbReference type="CDD" id="cd02005">
    <property type="entry name" value="TPP_PDC_IPDC"/>
    <property type="match status" value="1"/>
</dbReference>
<dbReference type="InterPro" id="IPR029035">
    <property type="entry name" value="DHS-like_NAD/FAD-binding_dom"/>
</dbReference>
<proteinExistence type="inferred from homology"/>
<dbReference type="PANTHER" id="PTHR43452:SF30">
    <property type="entry name" value="PYRUVATE DECARBOXYLASE ISOZYME 1-RELATED"/>
    <property type="match status" value="1"/>
</dbReference>
<feature type="domain" description="Thiamine pyrophosphate enzyme central" evidence="10">
    <location>
        <begin position="212"/>
        <end position="334"/>
    </location>
</feature>
<dbReference type="SUPFAM" id="SSF52518">
    <property type="entry name" value="Thiamin diphosphate-binding fold (THDP-binding)"/>
    <property type="match status" value="2"/>
</dbReference>
<dbReference type="Gene3D" id="3.40.50.1220">
    <property type="entry name" value="TPP-binding domain"/>
    <property type="match status" value="1"/>
</dbReference>
<keyword evidence="6 9" id="KW-0786">Thiamine pyrophosphate</keyword>
<dbReference type="InterPro" id="IPR012110">
    <property type="entry name" value="PDC/IPDC-like"/>
</dbReference>
<dbReference type="Gene3D" id="3.40.50.970">
    <property type="match status" value="2"/>
</dbReference>
<evidence type="ECO:0000256" key="2">
    <source>
        <dbReference type="ARBA" id="ARBA00007812"/>
    </source>
</evidence>
<feature type="binding site" evidence="8">
    <location>
        <position position="478"/>
    </location>
    <ligand>
        <name>Mg(2+)</name>
        <dbReference type="ChEBI" id="CHEBI:18420"/>
    </ligand>
</feature>
<protein>
    <recommendedName>
        <fullName evidence="15">Alpha-keto-acid decarboxylase</fullName>
    </recommendedName>
</protein>
<keyword evidence="5 8" id="KW-0460">Magnesium</keyword>
<comment type="cofactor">
    <cofactor evidence="8">
        <name>Mg(2+)</name>
        <dbReference type="ChEBI" id="CHEBI:18420"/>
    </cofactor>
    <text evidence="8">Binds 1 Mg(2+) per subunit.</text>
</comment>
<dbReference type="Pfam" id="PF00205">
    <property type="entry name" value="TPP_enzyme_M"/>
    <property type="match status" value="1"/>
</dbReference>
<dbReference type="GO" id="GO:0005829">
    <property type="term" value="C:cytosol"/>
    <property type="evidence" value="ECO:0007669"/>
    <property type="project" value="TreeGrafter"/>
</dbReference>
<comment type="similarity">
    <text evidence="2 9">Belongs to the TPP enzyme family.</text>
</comment>
<evidence type="ECO:0000259" key="11">
    <source>
        <dbReference type="Pfam" id="PF02775"/>
    </source>
</evidence>
<dbReference type="InterPro" id="IPR011766">
    <property type="entry name" value="TPP_enzyme_TPP-bd"/>
</dbReference>
<dbReference type="CDD" id="cd07038">
    <property type="entry name" value="TPP_PYR_PDC_IPDC_like"/>
    <property type="match status" value="1"/>
</dbReference>
<evidence type="ECO:0000256" key="3">
    <source>
        <dbReference type="ARBA" id="ARBA00022723"/>
    </source>
</evidence>
<dbReference type="EMBL" id="JAAAJB010000021">
    <property type="protein sequence ID" value="KAG0269614.1"/>
    <property type="molecule type" value="Genomic_DNA"/>
</dbReference>
<evidence type="ECO:0000313" key="14">
    <source>
        <dbReference type="Proteomes" id="UP000807716"/>
    </source>
</evidence>
<dbReference type="Pfam" id="PF02776">
    <property type="entry name" value="TPP_enzyme_N"/>
    <property type="match status" value="1"/>
</dbReference>
<dbReference type="PIRSF" id="PIRSF036565">
    <property type="entry name" value="Pyruvt_ip_decrb"/>
    <property type="match status" value="1"/>
</dbReference>
<comment type="caution">
    <text evidence="13">The sequence shown here is derived from an EMBL/GenBank/DDBJ whole genome shotgun (WGS) entry which is preliminary data.</text>
</comment>
<dbReference type="GO" id="GO:0004737">
    <property type="term" value="F:pyruvate decarboxylase activity"/>
    <property type="evidence" value="ECO:0007669"/>
    <property type="project" value="TreeGrafter"/>
</dbReference>
<reference evidence="13" key="1">
    <citation type="journal article" date="2020" name="Fungal Divers.">
        <title>Resolving the Mortierellaceae phylogeny through synthesis of multi-gene phylogenetics and phylogenomics.</title>
        <authorList>
            <person name="Vandepol N."/>
            <person name="Liber J."/>
            <person name="Desiro A."/>
            <person name="Na H."/>
            <person name="Kennedy M."/>
            <person name="Barry K."/>
            <person name="Grigoriev I.V."/>
            <person name="Miller A.N."/>
            <person name="O'Donnell K."/>
            <person name="Stajich J.E."/>
            <person name="Bonito G."/>
        </authorList>
    </citation>
    <scope>NUCLEOTIDE SEQUENCE</scope>
    <source>
        <strain evidence="13">BC1065</strain>
    </source>
</reference>
<evidence type="ECO:0000259" key="10">
    <source>
        <dbReference type="Pfam" id="PF00205"/>
    </source>
</evidence>
<keyword evidence="14" id="KW-1185">Reference proteome</keyword>
<evidence type="ECO:0000256" key="6">
    <source>
        <dbReference type="ARBA" id="ARBA00023052"/>
    </source>
</evidence>
<dbReference type="InterPro" id="IPR047214">
    <property type="entry name" value="TPP_PDC_IPDC"/>
</dbReference>
<dbReference type="Proteomes" id="UP000807716">
    <property type="component" value="Unassembled WGS sequence"/>
</dbReference>
<feature type="domain" description="Thiamine pyrophosphate enzyme TPP-binding" evidence="11">
    <location>
        <begin position="395"/>
        <end position="544"/>
    </location>
</feature>
<evidence type="ECO:0000256" key="1">
    <source>
        <dbReference type="ARBA" id="ARBA00001964"/>
    </source>
</evidence>
<keyword evidence="3 8" id="KW-0479">Metal-binding</keyword>
<organism evidence="13 14">
    <name type="scientific">Actinomortierella ambigua</name>
    <dbReference type="NCBI Taxonomy" id="1343610"/>
    <lineage>
        <taxon>Eukaryota</taxon>
        <taxon>Fungi</taxon>
        <taxon>Fungi incertae sedis</taxon>
        <taxon>Mucoromycota</taxon>
        <taxon>Mortierellomycotina</taxon>
        <taxon>Mortierellomycetes</taxon>
        <taxon>Mortierellales</taxon>
        <taxon>Mortierellaceae</taxon>
        <taxon>Actinomortierella</taxon>
    </lineage>
</organism>
<dbReference type="FunFam" id="3.40.50.970:FF:000024">
    <property type="entry name" value="Pyruvate decarboxylase isozyme"/>
    <property type="match status" value="1"/>
</dbReference>
<dbReference type="SUPFAM" id="SSF52467">
    <property type="entry name" value="DHS-like NAD/FAD-binding domain"/>
    <property type="match status" value="1"/>
</dbReference>